<name>A0A859FBR4_9BACI</name>
<dbReference type="InterPro" id="IPR036388">
    <property type="entry name" value="WH-like_DNA-bd_sf"/>
</dbReference>
<feature type="region of interest" description="Disordered" evidence="1">
    <location>
        <begin position="256"/>
        <end position="278"/>
    </location>
</feature>
<sequence length="278" mass="32355">MDQQELIDKMLSINLDGNVIPHSWFKELKKDTGKPDVHSMILLSEFVYWYRPVPVKDEITGEFIGYRMKFKSDKLQRSYAHLEEQFGLSEKQIREALIRLENKGLIKREFRNIVVNRKNLSNVMFIDINPDKVRDISVSTKVRGGSQKGNTLLPKKETPSFPKGKHVYGDYYTEIYKEIVSFLNHHADKGFKDTTPKTQKLIRERLKEGNTVDDFKQVILTKVSMWKNDPDKNLYLRPETLFGNKFEGYLNEKVPENKKSTGGFAQFAKKGDDPSDKE</sequence>
<dbReference type="InterPro" id="IPR011741">
    <property type="entry name" value="Phg_2220_C"/>
</dbReference>
<gene>
    <name evidence="3" type="ORF">FLK61_26025</name>
</gene>
<dbReference type="Gene3D" id="1.10.10.10">
    <property type="entry name" value="Winged helix-like DNA-binding domain superfamily/Winged helix DNA-binding domain"/>
    <property type="match status" value="1"/>
</dbReference>
<dbReference type="Pfam" id="PF09524">
    <property type="entry name" value="Phg_2220_C"/>
    <property type="match status" value="1"/>
</dbReference>
<protein>
    <submittedName>
        <fullName evidence="3">Conserved phage C-terminal domain-containing protein</fullName>
    </submittedName>
</protein>
<accession>A0A859FBR4</accession>
<dbReference type="Proteomes" id="UP000318138">
    <property type="component" value="Chromosome"/>
</dbReference>
<keyword evidence="4" id="KW-1185">Reference proteome</keyword>
<evidence type="ECO:0000313" key="3">
    <source>
        <dbReference type="EMBL" id="QKS70222.1"/>
    </source>
</evidence>
<dbReference type="AlphaFoldDB" id="A0A859FBR4"/>
<organism evidence="3 4">
    <name type="scientific">Paenalkalicoccus suaedae</name>
    <dbReference type="NCBI Taxonomy" id="2592382"/>
    <lineage>
        <taxon>Bacteria</taxon>
        <taxon>Bacillati</taxon>
        <taxon>Bacillota</taxon>
        <taxon>Bacilli</taxon>
        <taxon>Bacillales</taxon>
        <taxon>Bacillaceae</taxon>
        <taxon>Paenalkalicoccus</taxon>
    </lineage>
</organism>
<proteinExistence type="predicted"/>
<feature type="domain" description="Phage conserved hypothetical protein C-terminal" evidence="2">
    <location>
        <begin position="179"/>
        <end position="251"/>
    </location>
</feature>
<evidence type="ECO:0000313" key="4">
    <source>
        <dbReference type="Proteomes" id="UP000318138"/>
    </source>
</evidence>
<dbReference type="EMBL" id="CP041372">
    <property type="protein sequence ID" value="QKS70222.1"/>
    <property type="molecule type" value="Genomic_DNA"/>
</dbReference>
<evidence type="ECO:0000259" key="2">
    <source>
        <dbReference type="Pfam" id="PF09524"/>
    </source>
</evidence>
<evidence type="ECO:0000256" key="1">
    <source>
        <dbReference type="SAM" id="MobiDB-lite"/>
    </source>
</evidence>
<dbReference type="KEGG" id="psua:FLK61_26025"/>
<dbReference type="NCBIfam" id="TIGR02220">
    <property type="entry name" value="phg_TIGR02220"/>
    <property type="match status" value="1"/>
</dbReference>
<feature type="compositionally biased region" description="Basic and acidic residues" evidence="1">
    <location>
        <begin position="269"/>
        <end position="278"/>
    </location>
</feature>
<dbReference type="RefSeq" id="WP_176008262.1">
    <property type="nucleotide sequence ID" value="NZ_CP041372.2"/>
</dbReference>
<reference evidence="4" key="1">
    <citation type="submission" date="2019-07" db="EMBL/GenBank/DDBJ databases">
        <title>Bacillus alkalisoli sp. nov. isolated from saline soil.</title>
        <authorList>
            <person name="Sun J.-Q."/>
            <person name="Xu L."/>
        </authorList>
    </citation>
    <scope>NUCLEOTIDE SEQUENCE [LARGE SCALE GENOMIC DNA]</scope>
    <source>
        <strain evidence="4">M4U3P1</strain>
    </source>
</reference>